<accession>A0ABW2QXT3</accession>
<sequence>MEKQVLRKGQVVRGYLRTGTQILVQRGKLHLQYTPHYMGELLLPQTRVLLEGEFELIEEAGWVSLAGDGVEIHIIDTSSVRRWAWKIQALLAGF</sequence>
<organism evidence="1 2">
    <name type="scientific">Iodobacter arcticus</name>
    <dbReference type="NCBI Taxonomy" id="590593"/>
    <lineage>
        <taxon>Bacteria</taxon>
        <taxon>Pseudomonadati</taxon>
        <taxon>Pseudomonadota</taxon>
        <taxon>Betaproteobacteria</taxon>
        <taxon>Neisseriales</taxon>
        <taxon>Chitinibacteraceae</taxon>
        <taxon>Iodobacter</taxon>
    </lineage>
</organism>
<evidence type="ECO:0000313" key="2">
    <source>
        <dbReference type="Proteomes" id="UP001596473"/>
    </source>
</evidence>
<gene>
    <name evidence="1" type="ORF">ACFQNF_10950</name>
</gene>
<reference evidence="2" key="1">
    <citation type="journal article" date="2019" name="Int. J. Syst. Evol. Microbiol.">
        <title>The Global Catalogue of Microorganisms (GCM) 10K type strain sequencing project: providing services to taxonomists for standard genome sequencing and annotation.</title>
        <authorList>
            <consortium name="The Broad Institute Genomics Platform"/>
            <consortium name="The Broad Institute Genome Sequencing Center for Infectious Disease"/>
            <person name="Wu L."/>
            <person name="Ma J."/>
        </authorList>
    </citation>
    <scope>NUCLEOTIDE SEQUENCE [LARGE SCALE GENOMIC DNA]</scope>
    <source>
        <strain evidence="2">CCUG 62945</strain>
    </source>
</reference>
<name>A0ABW2QXT3_9NEIS</name>
<proteinExistence type="predicted"/>
<comment type="caution">
    <text evidence="1">The sequence shown here is derived from an EMBL/GenBank/DDBJ whole genome shotgun (WGS) entry which is preliminary data.</text>
</comment>
<dbReference type="RefSeq" id="WP_380188011.1">
    <property type="nucleotide sequence ID" value="NZ_JBHTBQ010000018.1"/>
</dbReference>
<protein>
    <submittedName>
        <fullName evidence="1">Uncharacterized protein</fullName>
    </submittedName>
</protein>
<dbReference type="EMBL" id="JBHTBQ010000018">
    <property type="protein sequence ID" value="MFC7420388.1"/>
    <property type="molecule type" value="Genomic_DNA"/>
</dbReference>
<evidence type="ECO:0000313" key="1">
    <source>
        <dbReference type="EMBL" id="MFC7420388.1"/>
    </source>
</evidence>
<keyword evidence="2" id="KW-1185">Reference proteome</keyword>
<dbReference type="Proteomes" id="UP001596473">
    <property type="component" value="Unassembled WGS sequence"/>
</dbReference>